<evidence type="ECO:0000256" key="7">
    <source>
        <dbReference type="ARBA" id="ARBA00023136"/>
    </source>
</evidence>
<proteinExistence type="inferred from homology"/>
<evidence type="ECO:0000313" key="9">
    <source>
        <dbReference type="EMBL" id="KYG83815.1"/>
    </source>
</evidence>
<feature type="transmembrane region" description="Helical" evidence="8">
    <location>
        <begin position="109"/>
        <end position="132"/>
    </location>
</feature>
<dbReference type="NCBIfam" id="TIGR03426">
    <property type="entry name" value="shape_MreD"/>
    <property type="match status" value="1"/>
</dbReference>
<evidence type="ECO:0000313" key="10">
    <source>
        <dbReference type="Proteomes" id="UP000075615"/>
    </source>
</evidence>
<dbReference type="GO" id="GO:0008360">
    <property type="term" value="P:regulation of cell shape"/>
    <property type="evidence" value="ECO:0007669"/>
    <property type="project" value="UniProtKB-KW"/>
</dbReference>
<dbReference type="InterPro" id="IPR007227">
    <property type="entry name" value="Cell_shape_determining_MreD"/>
</dbReference>
<dbReference type="RefSeq" id="WP_068411274.1">
    <property type="nucleotide sequence ID" value="NZ_LRDB01000001.1"/>
</dbReference>
<reference evidence="9 10" key="1">
    <citation type="submission" date="2016-01" db="EMBL/GenBank/DDBJ databases">
        <title>Genome sequencing of Roseivirga echinicomitans KMM 6058.</title>
        <authorList>
            <person name="Selvaratnam C."/>
            <person name="Thevarajoo S."/>
            <person name="Goh K.M."/>
            <person name="Ee R."/>
            <person name="Chan K.-G."/>
            <person name="Chong C.S."/>
        </authorList>
    </citation>
    <scope>NUCLEOTIDE SEQUENCE [LARGE SCALE GENOMIC DNA]</scope>
    <source>
        <strain evidence="9 10">KMM 6058</strain>
    </source>
</reference>
<protein>
    <submittedName>
        <fullName evidence="9">Uncharacterized protein</fullName>
    </submittedName>
</protein>
<evidence type="ECO:0000256" key="4">
    <source>
        <dbReference type="ARBA" id="ARBA00022692"/>
    </source>
</evidence>
<dbReference type="EMBL" id="LRDB01000001">
    <property type="protein sequence ID" value="KYG83815.1"/>
    <property type="molecule type" value="Genomic_DNA"/>
</dbReference>
<gene>
    <name evidence="9" type="ORF">AWN68_03145</name>
</gene>
<sequence>MSRNLIILTFTAIVLMLFQVLILKYFVLFGVGFCFLYLMFLLFLPLEIGFASAMVIGLIAGLIVDLFYNTLGIHAFACVLIMFFRPYWMKWSKPRSGYEINDLPMITNYGLSWFVIYALPLIFIHTLTVFLIESGGNQLMGLSILKSVVTTLISLVFMIAIQYLFYSKAKR</sequence>
<evidence type="ECO:0000256" key="5">
    <source>
        <dbReference type="ARBA" id="ARBA00022960"/>
    </source>
</evidence>
<feature type="transmembrane region" description="Helical" evidence="8">
    <location>
        <begin position="66"/>
        <end position="88"/>
    </location>
</feature>
<name>A0A150XYY0_9BACT</name>
<keyword evidence="7 8" id="KW-0472">Membrane</keyword>
<evidence type="ECO:0000256" key="2">
    <source>
        <dbReference type="ARBA" id="ARBA00007776"/>
    </source>
</evidence>
<feature type="transmembrane region" description="Helical" evidence="8">
    <location>
        <begin position="6"/>
        <end position="27"/>
    </location>
</feature>
<evidence type="ECO:0000256" key="6">
    <source>
        <dbReference type="ARBA" id="ARBA00022989"/>
    </source>
</evidence>
<dbReference type="OrthoDB" id="1132160at2"/>
<dbReference type="STRING" id="296218.AWN68_03145"/>
<keyword evidence="6 8" id="KW-1133">Transmembrane helix</keyword>
<evidence type="ECO:0000256" key="1">
    <source>
        <dbReference type="ARBA" id="ARBA00004651"/>
    </source>
</evidence>
<feature type="transmembrane region" description="Helical" evidence="8">
    <location>
        <begin position="34"/>
        <end position="60"/>
    </location>
</feature>
<comment type="subcellular location">
    <subcellularLocation>
        <location evidence="1">Cell membrane</location>
        <topology evidence="1">Multi-pass membrane protein</topology>
    </subcellularLocation>
</comment>
<dbReference type="AlphaFoldDB" id="A0A150XYY0"/>
<dbReference type="GO" id="GO:0005886">
    <property type="term" value="C:plasma membrane"/>
    <property type="evidence" value="ECO:0007669"/>
    <property type="project" value="UniProtKB-SubCell"/>
</dbReference>
<keyword evidence="10" id="KW-1185">Reference proteome</keyword>
<comment type="caution">
    <text evidence="9">The sequence shown here is derived from an EMBL/GenBank/DDBJ whole genome shotgun (WGS) entry which is preliminary data.</text>
</comment>
<keyword evidence="4 8" id="KW-0812">Transmembrane</keyword>
<comment type="similarity">
    <text evidence="2">Belongs to the MreD family.</text>
</comment>
<evidence type="ECO:0000256" key="3">
    <source>
        <dbReference type="ARBA" id="ARBA00022475"/>
    </source>
</evidence>
<dbReference type="Proteomes" id="UP000075615">
    <property type="component" value="Unassembled WGS sequence"/>
</dbReference>
<organism evidence="9 10">
    <name type="scientific">Roseivirga echinicomitans</name>
    <dbReference type="NCBI Taxonomy" id="296218"/>
    <lineage>
        <taxon>Bacteria</taxon>
        <taxon>Pseudomonadati</taxon>
        <taxon>Bacteroidota</taxon>
        <taxon>Cytophagia</taxon>
        <taxon>Cytophagales</taxon>
        <taxon>Roseivirgaceae</taxon>
        <taxon>Roseivirga</taxon>
    </lineage>
</organism>
<keyword evidence="3" id="KW-1003">Cell membrane</keyword>
<accession>A0A150XYY0</accession>
<keyword evidence="5" id="KW-0133">Cell shape</keyword>
<evidence type="ECO:0000256" key="8">
    <source>
        <dbReference type="SAM" id="Phobius"/>
    </source>
</evidence>
<feature type="transmembrane region" description="Helical" evidence="8">
    <location>
        <begin position="144"/>
        <end position="166"/>
    </location>
</feature>